<gene>
    <name evidence="1" type="ORF">WMSIL1_LOCUS7029</name>
</gene>
<evidence type="ECO:0000313" key="1">
    <source>
        <dbReference type="EMBL" id="VUZ47528.1"/>
    </source>
</evidence>
<dbReference type="Proteomes" id="UP000321570">
    <property type="component" value="Unassembled WGS sequence"/>
</dbReference>
<proteinExistence type="predicted"/>
<dbReference type="EMBL" id="CABIJS010000244">
    <property type="protein sequence ID" value="VUZ47528.1"/>
    <property type="molecule type" value="Genomic_DNA"/>
</dbReference>
<reference evidence="1 2" key="1">
    <citation type="submission" date="2019-07" db="EMBL/GenBank/DDBJ databases">
        <authorList>
            <person name="Jastrzebski P J."/>
            <person name="Paukszto L."/>
            <person name="Jastrzebski P J."/>
        </authorList>
    </citation>
    <scope>NUCLEOTIDE SEQUENCE [LARGE SCALE GENOMIC DNA]</scope>
    <source>
        <strain evidence="1 2">WMS-il1</strain>
    </source>
</reference>
<keyword evidence="2" id="KW-1185">Reference proteome</keyword>
<dbReference type="AlphaFoldDB" id="A0A564YLD7"/>
<name>A0A564YLD7_HYMDI</name>
<protein>
    <submittedName>
        <fullName evidence="1">Uncharacterized protein</fullName>
    </submittedName>
</protein>
<sequence length="76" mass="8627">MVSCGKMKRLLNQIPLLLPLCHHSNHLSSKLLRLGDSFQISVDGLGVNDKCYPFRLGDYLVHIFSLSNFYISYIVS</sequence>
<accession>A0A564YLD7</accession>
<organism evidence="1 2">
    <name type="scientific">Hymenolepis diminuta</name>
    <name type="common">Rat tapeworm</name>
    <dbReference type="NCBI Taxonomy" id="6216"/>
    <lineage>
        <taxon>Eukaryota</taxon>
        <taxon>Metazoa</taxon>
        <taxon>Spiralia</taxon>
        <taxon>Lophotrochozoa</taxon>
        <taxon>Platyhelminthes</taxon>
        <taxon>Cestoda</taxon>
        <taxon>Eucestoda</taxon>
        <taxon>Cyclophyllidea</taxon>
        <taxon>Hymenolepididae</taxon>
        <taxon>Hymenolepis</taxon>
    </lineage>
</organism>
<feature type="non-terminal residue" evidence="1">
    <location>
        <position position="76"/>
    </location>
</feature>
<evidence type="ECO:0000313" key="2">
    <source>
        <dbReference type="Proteomes" id="UP000321570"/>
    </source>
</evidence>